<accession>A0ABR8MF56</accession>
<dbReference type="PANTHER" id="PTHR43685">
    <property type="entry name" value="GLYCOSYLTRANSFERASE"/>
    <property type="match status" value="1"/>
</dbReference>
<gene>
    <name evidence="2" type="ORF">IEZ25_00660</name>
</gene>
<dbReference type="Proteomes" id="UP000649289">
    <property type="component" value="Unassembled WGS sequence"/>
</dbReference>
<dbReference type="Gene3D" id="3.90.550.10">
    <property type="entry name" value="Spore Coat Polysaccharide Biosynthesis Protein SpsA, Chain A"/>
    <property type="match status" value="1"/>
</dbReference>
<dbReference type="EMBL" id="JACXYY010000001">
    <property type="protein sequence ID" value="MBD3913109.1"/>
    <property type="molecule type" value="Genomic_DNA"/>
</dbReference>
<name>A0ABR8MF56_9ACTN</name>
<sequence>MTAEPADRLEIFVPYWGDPSLLRTTIDSVRAQDDDRWTLTVVDDCYPDPSVADSFAREGDPRIRYRRNDENLGIAGNFQRCLDLASGDAVVFLGCDDVLEPSYVARAHALLAAYPSADIFQPGVRVIDADGEASSPLGDRVKRWLTPRTPVPLLLSGEDLAVSLLRGNWLYWPSLMFRTAQVKRQAFRQDLPIILDLALVMDMVTDGSSLLLDPQVTFAYRRHETSLSGTALSDGSRFAQDRRYFADAAAQMRRTGWRRAEREARTRWTSRLHAITLAPDALRSPDDRAGALRQVVRHAFAR</sequence>
<dbReference type="Pfam" id="PF00535">
    <property type="entry name" value="Glycos_transf_2"/>
    <property type="match status" value="1"/>
</dbReference>
<evidence type="ECO:0000313" key="2">
    <source>
        <dbReference type="EMBL" id="MBD3913109.1"/>
    </source>
</evidence>
<dbReference type="RefSeq" id="WP_191197481.1">
    <property type="nucleotide sequence ID" value="NZ_BAAAPA010000002.1"/>
</dbReference>
<keyword evidence="3" id="KW-1185">Reference proteome</keyword>
<evidence type="ECO:0000259" key="1">
    <source>
        <dbReference type="Pfam" id="PF00535"/>
    </source>
</evidence>
<proteinExistence type="predicted"/>
<comment type="caution">
    <text evidence="2">The sequence shown here is derived from an EMBL/GenBank/DDBJ whole genome shotgun (WGS) entry which is preliminary data.</text>
</comment>
<organism evidence="2 3">
    <name type="scientific">Nocardioides hwasunensis</name>
    <dbReference type="NCBI Taxonomy" id="397258"/>
    <lineage>
        <taxon>Bacteria</taxon>
        <taxon>Bacillati</taxon>
        <taxon>Actinomycetota</taxon>
        <taxon>Actinomycetes</taxon>
        <taxon>Propionibacteriales</taxon>
        <taxon>Nocardioidaceae</taxon>
        <taxon>Nocardioides</taxon>
    </lineage>
</organism>
<evidence type="ECO:0000313" key="3">
    <source>
        <dbReference type="Proteomes" id="UP000649289"/>
    </source>
</evidence>
<dbReference type="InterPro" id="IPR050834">
    <property type="entry name" value="Glycosyltransf_2"/>
</dbReference>
<feature type="domain" description="Glycosyltransferase 2-like" evidence="1">
    <location>
        <begin position="11"/>
        <end position="128"/>
    </location>
</feature>
<dbReference type="InterPro" id="IPR001173">
    <property type="entry name" value="Glyco_trans_2-like"/>
</dbReference>
<dbReference type="PANTHER" id="PTHR43685:SF2">
    <property type="entry name" value="GLYCOSYLTRANSFERASE 2-LIKE DOMAIN-CONTAINING PROTEIN"/>
    <property type="match status" value="1"/>
</dbReference>
<dbReference type="InterPro" id="IPR029044">
    <property type="entry name" value="Nucleotide-diphossugar_trans"/>
</dbReference>
<dbReference type="SUPFAM" id="SSF53448">
    <property type="entry name" value="Nucleotide-diphospho-sugar transferases"/>
    <property type="match status" value="1"/>
</dbReference>
<protein>
    <submittedName>
        <fullName evidence="2">Glycosyltransferase</fullName>
    </submittedName>
</protein>
<reference evidence="2 3" key="1">
    <citation type="submission" date="2020-09" db="EMBL/GenBank/DDBJ databases">
        <title>novel species in genus Nocardioides.</title>
        <authorList>
            <person name="Zhang G."/>
        </authorList>
    </citation>
    <scope>NUCLEOTIDE SEQUENCE [LARGE SCALE GENOMIC DNA]</scope>
    <source>
        <strain evidence="2 3">19197</strain>
    </source>
</reference>